<dbReference type="Proteomes" id="UP000663848">
    <property type="component" value="Unassembled WGS sequence"/>
</dbReference>
<dbReference type="EMBL" id="CAJOBR010007914">
    <property type="protein sequence ID" value="CAF4871047.1"/>
    <property type="molecule type" value="Genomic_DNA"/>
</dbReference>
<evidence type="ECO:0000313" key="6">
    <source>
        <dbReference type="Proteomes" id="UP000663851"/>
    </source>
</evidence>
<protein>
    <submittedName>
        <fullName evidence="4">Uncharacterized protein</fullName>
    </submittedName>
</protein>
<comment type="caution">
    <text evidence="4">The sequence shown here is derived from an EMBL/GenBank/DDBJ whole genome shotgun (WGS) entry which is preliminary data.</text>
</comment>
<reference evidence="4" key="1">
    <citation type="submission" date="2021-02" db="EMBL/GenBank/DDBJ databases">
        <authorList>
            <person name="Nowell W R."/>
        </authorList>
    </citation>
    <scope>NUCLEOTIDE SEQUENCE</scope>
</reference>
<organism evidence="4 6">
    <name type="scientific">Rotaria socialis</name>
    <dbReference type="NCBI Taxonomy" id="392032"/>
    <lineage>
        <taxon>Eukaryota</taxon>
        <taxon>Metazoa</taxon>
        <taxon>Spiralia</taxon>
        <taxon>Gnathifera</taxon>
        <taxon>Rotifera</taxon>
        <taxon>Eurotatoria</taxon>
        <taxon>Bdelloidea</taxon>
        <taxon>Philodinida</taxon>
        <taxon>Philodinidae</taxon>
        <taxon>Rotaria</taxon>
    </lineage>
</organism>
<dbReference type="Proteomes" id="UP000663872">
    <property type="component" value="Unassembled WGS sequence"/>
</dbReference>
<dbReference type="Proteomes" id="UP000663851">
    <property type="component" value="Unassembled WGS sequence"/>
</dbReference>
<proteinExistence type="predicted"/>
<dbReference type="AlphaFoldDB" id="A0A821A318"/>
<evidence type="ECO:0000313" key="3">
    <source>
        <dbReference type="EMBL" id="CAF3667813.1"/>
    </source>
</evidence>
<evidence type="ECO:0000313" key="4">
    <source>
        <dbReference type="EMBL" id="CAF4571141.1"/>
    </source>
</evidence>
<dbReference type="EMBL" id="CAJOBO010007200">
    <property type="protein sequence ID" value="CAF4571141.1"/>
    <property type="molecule type" value="Genomic_DNA"/>
</dbReference>
<evidence type="ECO:0000313" key="5">
    <source>
        <dbReference type="EMBL" id="CAF4871047.1"/>
    </source>
</evidence>
<feature type="non-terminal residue" evidence="4">
    <location>
        <position position="45"/>
    </location>
</feature>
<accession>A0A821A318</accession>
<sequence length="45" mass="4682">MTSNGYDTAQAAMPVKAPPTKLICIGMSASLPVGEKYKTKNCHAG</sequence>
<dbReference type="EMBL" id="CAJNYT010004515">
    <property type="protein sequence ID" value="CAF3667813.1"/>
    <property type="molecule type" value="Genomic_DNA"/>
</dbReference>
<gene>
    <name evidence="3" type="ORF">GRG538_LOCUS26172</name>
    <name evidence="4" type="ORF">HFQ381_LOCUS32014</name>
    <name evidence="2" type="ORF">LUA448_LOCUS30502</name>
    <name evidence="5" type="ORF">QYT958_LOCUS28647</name>
    <name evidence="1" type="ORF">TIS948_LOCUS29844</name>
</gene>
<evidence type="ECO:0000313" key="1">
    <source>
        <dbReference type="EMBL" id="CAF3425358.1"/>
    </source>
</evidence>
<dbReference type="Proteomes" id="UP000663825">
    <property type="component" value="Unassembled WGS sequence"/>
</dbReference>
<name>A0A821A318_9BILA</name>
<dbReference type="EMBL" id="CAJNYD010004457">
    <property type="protein sequence ID" value="CAF3602348.1"/>
    <property type="molecule type" value="Genomic_DNA"/>
</dbReference>
<dbReference type="EMBL" id="CAJNXB010005451">
    <property type="protein sequence ID" value="CAF3425358.1"/>
    <property type="molecule type" value="Genomic_DNA"/>
</dbReference>
<evidence type="ECO:0000313" key="2">
    <source>
        <dbReference type="EMBL" id="CAF3602348.1"/>
    </source>
</evidence>
<dbReference type="Proteomes" id="UP000663833">
    <property type="component" value="Unassembled WGS sequence"/>
</dbReference>